<dbReference type="CDD" id="cd07012">
    <property type="entry name" value="PBP2_Bug_TTT"/>
    <property type="match status" value="1"/>
</dbReference>
<keyword evidence="2" id="KW-0732">Signal</keyword>
<dbReference type="PIRSF" id="PIRSF017082">
    <property type="entry name" value="YflP"/>
    <property type="match status" value="1"/>
</dbReference>
<dbReference type="SUPFAM" id="SSF53850">
    <property type="entry name" value="Periplasmic binding protein-like II"/>
    <property type="match status" value="1"/>
</dbReference>
<dbReference type="RefSeq" id="WP_211956688.1">
    <property type="nucleotide sequence ID" value="NZ_CAJPVI010000044.1"/>
</dbReference>
<evidence type="ECO:0008006" key="5">
    <source>
        <dbReference type="Google" id="ProtNLM"/>
    </source>
</evidence>
<feature type="signal peptide" evidence="2">
    <location>
        <begin position="1"/>
        <end position="31"/>
    </location>
</feature>
<keyword evidence="4" id="KW-1185">Reference proteome</keyword>
<evidence type="ECO:0000313" key="4">
    <source>
        <dbReference type="Proteomes" id="UP000672657"/>
    </source>
</evidence>
<dbReference type="Proteomes" id="UP000672657">
    <property type="component" value="Unassembled WGS sequence"/>
</dbReference>
<protein>
    <recommendedName>
        <fullName evidence="5">Extra-cytoplasmic solute receptor</fullName>
    </recommendedName>
</protein>
<comment type="similarity">
    <text evidence="1">Belongs to the UPF0065 (bug) family.</text>
</comment>
<reference evidence="3 4" key="1">
    <citation type="submission" date="2021-03" db="EMBL/GenBank/DDBJ databases">
        <authorList>
            <person name="Peeters C."/>
        </authorList>
    </citation>
    <scope>NUCLEOTIDE SEQUENCE [LARGE SCALE GENOMIC DNA]</scope>
    <source>
        <strain evidence="3 4">LMG 26411</strain>
    </source>
</reference>
<dbReference type="Gene3D" id="3.40.190.150">
    <property type="entry name" value="Bordetella uptake gene, domain 1"/>
    <property type="match status" value="1"/>
</dbReference>
<organism evidence="3 4">
    <name type="scientific">Cupriavidus numazuensis</name>
    <dbReference type="NCBI Taxonomy" id="221992"/>
    <lineage>
        <taxon>Bacteria</taxon>
        <taxon>Pseudomonadati</taxon>
        <taxon>Pseudomonadota</taxon>
        <taxon>Betaproteobacteria</taxon>
        <taxon>Burkholderiales</taxon>
        <taxon>Burkholderiaceae</taxon>
        <taxon>Cupriavidus</taxon>
    </lineage>
</organism>
<gene>
    <name evidence="3" type="ORF">LMG26411_05836</name>
</gene>
<evidence type="ECO:0000313" key="3">
    <source>
        <dbReference type="EMBL" id="CAG2158100.1"/>
    </source>
</evidence>
<dbReference type="Gene3D" id="3.40.190.10">
    <property type="entry name" value="Periplasmic binding protein-like II"/>
    <property type="match status" value="1"/>
</dbReference>
<feature type="chain" id="PRO_5045075023" description="Extra-cytoplasmic solute receptor" evidence="2">
    <location>
        <begin position="32"/>
        <end position="330"/>
    </location>
</feature>
<dbReference type="InterPro" id="IPR005064">
    <property type="entry name" value="BUG"/>
</dbReference>
<sequence>MQRRQFQTLAVRAGLALATAGIATFAGQANAQAWPARPITIIVPGAPGGTTDIPTRIVAQKLSALLGQPVVVDNRAGSGGIIGTQAFLQAPADGYTWLVGNTGSHAINYTAYKKLTYKPQDFVPVTDMISFPNVLVVNAQSPVKTVSDLMAELKKQPGKLSYASAGIGQTTHLTSLMFTQRTGTSAIHVPYRGSTPATTSLIAGETTFMFDNLTQALPQIRAGKLRALAVTSDQRQANVPDVPTMAEAGVKDFVVQGWLGVFADARVPREIVAKMQANLAKVLQDPDVARRFREMGGIPGGEPQAKFAELVGMEQKRWGDTIRLANLTLD</sequence>
<evidence type="ECO:0000256" key="1">
    <source>
        <dbReference type="ARBA" id="ARBA00006987"/>
    </source>
</evidence>
<comment type="caution">
    <text evidence="3">The sequence shown here is derived from an EMBL/GenBank/DDBJ whole genome shotgun (WGS) entry which is preliminary data.</text>
</comment>
<evidence type="ECO:0000256" key="2">
    <source>
        <dbReference type="SAM" id="SignalP"/>
    </source>
</evidence>
<dbReference type="InterPro" id="IPR042100">
    <property type="entry name" value="Bug_dom1"/>
</dbReference>
<proteinExistence type="inferred from homology"/>
<dbReference type="PANTHER" id="PTHR42928">
    <property type="entry name" value="TRICARBOXYLATE-BINDING PROTEIN"/>
    <property type="match status" value="1"/>
</dbReference>
<accession>A0ABM8TQG2</accession>
<dbReference type="Pfam" id="PF03401">
    <property type="entry name" value="TctC"/>
    <property type="match status" value="1"/>
</dbReference>
<dbReference type="PANTHER" id="PTHR42928:SF5">
    <property type="entry name" value="BLR1237 PROTEIN"/>
    <property type="match status" value="1"/>
</dbReference>
<dbReference type="EMBL" id="CAJPVI010000044">
    <property type="protein sequence ID" value="CAG2158100.1"/>
    <property type="molecule type" value="Genomic_DNA"/>
</dbReference>
<name>A0ABM8TQG2_9BURK</name>